<name>A0ABR4LL82_9EURO</name>
<protein>
    <recommendedName>
        <fullName evidence="3">DUF2336 domain-containing protein</fullName>
    </recommendedName>
</protein>
<evidence type="ECO:0000313" key="2">
    <source>
        <dbReference type="Proteomes" id="UP001610432"/>
    </source>
</evidence>
<keyword evidence="2" id="KW-1185">Reference proteome</keyword>
<accession>A0ABR4LL82</accession>
<proteinExistence type="predicted"/>
<dbReference type="InterPro" id="IPR036770">
    <property type="entry name" value="Ankyrin_rpt-contain_sf"/>
</dbReference>
<dbReference type="Proteomes" id="UP001610432">
    <property type="component" value="Unassembled WGS sequence"/>
</dbReference>
<evidence type="ECO:0000313" key="1">
    <source>
        <dbReference type="EMBL" id="KAL2865295.1"/>
    </source>
</evidence>
<dbReference type="SUPFAM" id="SSF48403">
    <property type="entry name" value="Ankyrin repeat"/>
    <property type="match status" value="1"/>
</dbReference>
<reference evidence="1 2" key="1">
    <citation type="submission" date="2024-07" db="EMBL/GenBank/DDBJ databases">
        <title>Section-level genome sequencing and comparative genomics of Aspergillus sections Usti and Cavernicolus.</title>
        <authorList>
            <consortium name="Lawrence Berkeley National Laboratory"/>
            <person name="Nybo J.L."/>
            <person name="Vesth T.C."/>
            <person name="Theobald S."/>
            <person name="Frisvad J.C."/>
            <person name="Larsen T.O."/>
            <person name="Kjaerboelling I."/>
            <person name="Rothschild-Mancinelli K."/>
            <person name="Lyhne E.K."/>
            <person name="Kogle M.E."/>
            <person name="Barry K."/>
            <person name="Clum A."/>
            <person name="Na H."/>
            <person name="Ledsgaard L."/>
            <person name="Lin J."/>
            <person name="Lipzen A."/>
            <person name="Kuo A."/>
            <person name="Riley R."/>
            <person name="Mondo S."/>
            <person name="Labutti K."/>
            <person name="Haridas S."/>
            <person name="Pangalinan J."/>
            <person name="Salamov A.A."/>
            <person name="Simmons B.A."/>
            <person name="Magnuson J.K."/>
            <person name="Chen J."/>
            <person name="Drula E."/>
            <person name="Henrissat B."/>
            <person name="Wiebenga A."/>
            <person name="Lubbers R.J."/>
            <person name="Gomes A.C."/>
            <person name="Macurrencykelacurrency M.R."/>
            <person name="Stajich J."/>
            <person name="Grigoriev I.V."/>
            <person name="Mortensen U.H."/>
            <person name="De Vries R.P."/>
            <person name="Baker S.E."/>
            <person name="Andersen M.R."/>
        </authorList>
    </citation>
    <scope>NUCLEOTIDE SEQUENCE [LARGE SCALE GENOMIC DNA]</scope>
    <source>
        <strain evidence="1 2">CBS 449.75</strain>
    </source>
</reference>
<dbReference type="EMBL" id="JBFXLQ010000033">
    <property type="protein sequence ID" value="KAL2865295.1"/>
    <property type="molecule type" value="Genomic_DNA"/>
</dbReference>
<dbReference type="RefSeq" id="XP_070884274.1">
    <property type="nucleotide sequence ID" value="XM_071033358.1"/>
</dbReference>
<comment type="caution">
    <text evidence="1">The sequence shown here is derived from an EMBL/GenBank/DDBJ whole genome shotgun (WGS) entry which is preliminary data.</text>
</comment>
<sequence length="284" mass="31284">MLSPDKEISNALKADNPEDLRKALPLVLASPRQSQLIQRILHQSATNGYVDCYKIIAPLVFTKIESLSSAMHIPQAIRSAIRGKHTAIAEDLLDGVLTLAVPDALRYITTCALHPAIEMGNTALVKRILGESILFPEVKKALVCAAANSQVDVAKVLLTDLLDETKAHPRALATLATSDKDKTEEQIERMINFSQAQALAAGLLGSIKVNAHEVTALLLWPYLGVLAKIRPDTHERFNKKDIFNQIPDEVYVNLGWDDCNKLLESGIPLFVEERILRCLELCVP</sequence>
<organism evidence="1 2">
    <name type="scientific">Aspergillus lucknowensis</name>
    <dbReference type="NCBI Taxonomy" id="176173"/>
    <lineage>
        <taxon>Eukaryota</taxon>
        <taxon>Fungi</taxon>
        <taxon>Dikarya</taxon>
        <taxon>Ascomycota</taxon>
        <taxon>Pezizomycotina</taxon>
        <taxon>Eurotiomycetes</taxon>
        <taxon>Eurotiomycetidae</taxon>
        <taxon>Eurotiales</taxon>
        <taxon>Aspergillaceae</taxon>
        <taxon>Aspergillus</taxon>
        <taxon>Aspergillus subgen. Nidulantes</taxon>
    </lineage>
</organism>
<dbReference type="GeneID" id="98148430"/>
<gene>
    <name evidence="1" type="ORF">BJX67DRAFT_383034</name>
</gene>
<evidence type="ECO:0008006" key="3">
    <source>
        <dbReference type="Google" id="ProtNLM"/>
    </source>
</evidence>